<reference evidence="6 7" key="1">
    <citation type="journal article" date="2023" name="Nat. Commun.">
        <title>Origin of minicircular mitochondrial genomes in red algae.</title>
        <authorList>
            <person name="Lee Y."/>
            <person name="Cho C.H."/>
            <person name="Lee Y.M."/>
            <person name="Park S.I."/>
            <person name="Yang J.H."/>
            <person name="West J.A."/>
            <person name="Bhattacharya D."/>
            <person name="Yoon H.S."/>
        </authorList>
    </citation>
    <scope>NUCLEOTIDE SEQUENCE [LARGE SCALE GENOMIC DNA]</scope>
    <source>
        <strain evidence="6 7">CCMP1338</strain>
        <tissue evidence="6">Whole cell</tissue>
    </source>
</reference>
<name>A0AAV8UNL9_9RHOD</name>
<evidence type="ECO:0000313" key="7">
    <source>
        <dbReference type="Proteomes" id="UP001157974"/>
    </source>
</evidence>
<comment type="caution">
    <text evidence="6">The sequence shown here is derived from an EMBL/GenBank/DDBJ whole genome shotgun (WGS) entry which is preliminary data.</text>
</comment>
<dbReference type="Pfam" id="PF13847">
    <property type="entry name" value="Methyltransf_31"/>
    <property type="match status" value="1"/>
</dbReference>
<evidence type="ECO:0000256" key="1">
    <source>
        <dbReference type="ARBA" id="ARBA00022603"/>
    </source>
</evidence>
<dbReference type="InterPro" id="IPR002052">
    <property type="entry name" value="DNA_methylase_N6_adenine_CS"/>
</dbReference>
<keyword evidence="3" id="KW-0949">S-adenosyl-L-methionine</keyword>
<dbReference type="SUPFAM" id="SSF53335">
    <property type="entry name" value="S-adenosyl-L-methionine-dependent methyltransferases"/>
    <property type="match status" value="1"/>
</dbReference>
<dbReference type="EMBL" id="JAMWBK010000007">
    <property type="protein sequence ID" value="KAJ8903624.1"/>
    <property type="molecule type" value="Genomic_DNA"/>
</dbReference>
<dbReference type="InterPro" id="IPR040758">
    <property type="entry name" value="PrmC_N"/>
</dbReference>
<dbReference type="Gene3D" id="3.40.50.150">
    <property type="entry name" value="Vaccinia Virus protein VP39"/>
    <property type="match status" value="1"/>
</dbReference>
<dbReference type="PANTHER" id="PTHR18895:SF74">
    <property type="entry name" value="MTRF1L RELEASE FACTOR GLUTAMINE METHYLTRANSFERASE"/>
    <property type="match status" value="1"/>
</dbReference>
<dbReference type="Pfam" id="PF17827">
    <property type="entry name" value="PrmC_N"/>
    <property type="match status" value="1"/>
</dbReference>
<keyword evidence="7" id="KW-1185">Reference proteome</keyword>
<dbReference type="GO" id="GO:0008276">
    <property type="term" value="F:protein methyltransferase activity"/>
    <property type="evidence" value="ECO:0007669"/>
    <property type="project" value="InterPro"/>
</dbReference>
<dbReference type="InterPro" id="IPR050320">
    <property type="entry name" value="N5-glutamine_MTase"/>
</dbReference>
<evidence type="ECO:0000259" key="4">
    <source>
        <dbReference type="Pfam" id="PF13847"/>
    </source>
</evidence>
<dbReference type="InterPro" id="IPR029063">
    <property type="entry name" value="SAM-dependent_MTases_sf"/>
</dbReference>
<feature type="domain" description="Methyltransferase" evidence="4">
    <location>
        <begin position="155"/>
        <end position="284"/>
    </location>
</feature>
<dbReference type="InterPro" id="IPR004556">
    <property type="entry name" value="HemK-like"/>
</dbReference>
<feature type="domain" description="Release factor glutamine methyltransferase N-terminal" evidence="5">
    <location>
        <begin position="54"/>
        <end position="117"/>
    </location>
</feature>
<dbReference type="NCBIfam" id="TIGR00536">
    <property type="entry name" value="hemK_fam"/>
    <property type="match status" value="1"/>
</dbReference>
<gene>
    <name evidence="6" type="ORF">NDN08_004726</name>
</gene>
<dbReference type="CDD" id="cd02440">
    <property type="entry name" value="AdoMet_MTases"/>
    <property type="match status" value="1"/>
</dbReference>
<sequence length="340" mass="37850">MTMTCFAASIGQRPARRAARYMCMKADEEVERLCSVLSDCVDVRSAVDAVDRSMRCAGVSEPSSSAEYIVGSVVGANSRSALRSRLDQSIGGSEKELIGNLSMRRIVRREPVQYLVGNWDFHHITLNVRTPILIPRPETEELVELIIKSETVRISQACSFLDIGTGTGAILLAILKQRANATGVGIDINPEAVRLSKENSDLLDLSSRSCFQQISIEEFVPETLFDVVASNPPYIPAKDMQTLEKEVKDHEDANALHGGVDGMDVIRIILQRTFQLLKPGGDLWLEVDPSHPEPIEALCRNDVSLQELTFVEKHDDFRGLARFVHIRRRRGSSRDVSSYR</sequence>
<dbReference type="PROSITE" id="PS00092">
    <property type="entry name" value="N6_MTASE"/>
    <property type="match status" value="1"/>
</dbReference>
<proteinExistence type="predicted"/>
<dbReference type="Gene3D" id="1.10.8.10">
    <property type="entry name" value="DNA helicase RuvA subunit, C-terminal domain"/>
    <property type="match status" value="1"/>
</dbReference>
<keyword evidence="1" id="KW-0489">Methyltransferase</keyword>
<dbReference type="Proteomes" id="UP001157974">
    <property type="component" value="Unassembled WGS sequence"/>
</dbReference>
<evidence type="ECO:0000313" key="6">
    <source>
        <dbReference type="EMBL" id="KAJ8903624.1"/>
    </source>
</evidence>
<dbReference type="AlphaFoldDB" id="A0AAV8UNL9"/>
<evidence type="ECO:0000256" key="3">
    <source>
        <dbReference type="ARBA" id="ARBA00022691"/>
    </source>
</evidence>
<evidence type="ECO:0008006" key="8">
    <source>
        <dbReference type="Google" id="ProtNLM"/>
    </source>
</evidence>
<organism evidence="6 7">
    <name type="scientific">Rhodosorus marinus</name>
    <dbReference type="NCBI Taxonomy" id="101924"/>
    <lineage>
        <taxon>Eukaryota</taxon>
        <taxon>Rhodophyta</taxon>
        <taxon>Stylonematophyceae</taxon>
        <taxon>Stylonematales</taxon>
        <taxon>Stylonemataceae</taxon>
        <taxon>Rhodosorus</taxon>
    </lineage>
</organism>
<evidence type="ECO:0000259" key="5">
    <source>
        <dbReference type="Pfam" id="PF17827"/>
    </source>
</evidence>
<accession>A0AAV8UNL9</accession>
<dbReference type="PANTHER" id="PTHR18895">
    <property type="entry name" value="HEMK METHYLTRANSFERASE"/>
    <property type="match status" value="1"/>
</dbReference>
<dbReference type="GO" id="GO:0032259">
    <property type="term" value="P:methylation"/>
    <property type="evidence" value="ECO:0007669"/>
    <property type="project" value="UniProtKB-KW"/>
</dbReference>
<dbReference type="GO" id="GO:0003676">
    <property type="term" value="F:nucleic acid binding"/>
    <property type="evidence" value="ECO:0007669"/>
    <property type="project" value="InterPro"/>
</dbReference>
<evidence type="ECO:0000256" key="2">
    <source>
        <dbReference type="ARBA" id="ARBA00022679"/>
    </source>
</evidence>
<dbReference type="GO" id="GO:0005739">
    <property type="term" value="C:mitochondrion"/>
    <property type="evidence" value="ECO:0007669"/>
    <property type="project" value="TreeGrafter"/>
</dbReference>
<dbReference type="InterPro" id="IPR025714">
    <property type="entry name" value="Methyltranfer_dom"/>
</dbReference>
<protein>
    <recommendedName>
        <fullName evidence="8">Peptide chain release factor N(5)-glutamine methyltransferase</fullName>
    </recommendedName>
</protein>
<keyword evidence="2" id="KW-0808">Transferase</keyword>